<dbReference type="InterPro" id="IPR011026">
    <property type="entry name" value="WAS_C"/>
</dbReference>
<dbReference type="Pfam" id="PF00568">
    <property type="entry name" value="WH1"/>
    <property type="match status" value="1"/>
</dbReference>
<dbReference type="FunFam" id="2.30.29.30:FF:000130">
    <property type="entry name" value="neural Wiskott-Aldrich syndrome protein"/>
    <property type="match status" value="1"/>
</dbReference>
<feature type="compositionally biased region" description="Polar residues" evidence="5">
    <location>
        <begin position="293"/>
        <end position="303"/>
    </location>
</feature>
<feature type="region of interest" description="Disordered" evidence="5">
    <location>
        <begin position="274"/>
        <end position="334"/>
    </location>
</feature>
<dbReference type="InterPro" id="IPR036936">
    <property type="entry name" value="CRIB_dom_sf"/>
</dbReference>
<dbReference type="EMBL" id="JAFBMS010000237">
    <property type="protein sequence ID" value="KAG9332625.1"/>
    <property type="molecule type" value="Genomic_DNA"/>
</dbReference>
<dbReference type="Gene3D" id="3.90.810.10">
    <property type="entry name" value="CRIB domain"/>
    <property type="match status" value="1"/>
</dbReference>
<feature type="region of interest" description="Disordered" evidence="5">
    <location>
        <begin position="381"/>
        <end position="406"/>
    </location>
</feature>
<dbReference type="AlphaFoldDB" id="A0A8T2MWW9"/>
<reference evidence="7" key="1">
    <citation type="thesis" date="2021" institute="BYU ScholarsArchive" country="Provo, UT, USA">
        <title>Applications of and Algorithms for Genome Assembly and Genomic Analyses with an Emphasis on Marine Teleosts.</title>
        <authorList>
            <person name="Pickett B.D."/>
        </authorList>
    </citation>
    <scope>NUCLEOTIDE SEQUENCE</scope>
    <source>
        <strain evidence="7">HI-2016</strain>
    </source>
</reference>
<evidence type="ECO:0000256" key="5">
    <source>
        <dbReference type="SAM" id="MobiDB-lite"/>
    </source>
</evidence>
<comment type="subcellular location">
    <subcellularLocation>
        <location evidence="1">Cytoplasm</location>
        <location evidence="1">Cytoskeleton</location>
    </subcellularLocation>
</comment>
<dbReference type="SMART" id="SM00461">
    <property type="entry name" value="WH1"/>
    <property type="match status" value="1"/>
</dbReference>
<dbReference type="SUPFAM" id="SSF50729">
    <property type="entry name" value="PH domain-like"/>
    <property type="match status" value="1"/>
</dbReference>
<evidence type="ECO:0000313" key="8">
    <source>
        <dbReference type="Proteomes" id="UP000824540"/>
    </source>
</evidence>
<comment type="caution">
    <text evidence="7">The sequence shown here is derived from an EMBL/GenBank/DDBJ whole genome shotgun (WGS) entry which is preliminary data.</text>
</comment>
<evidence type="ECO:0000313" key="7">
    <source>
        <dbReference type="EMBL" id="KAG9332625.1"/>
    </source>
</evidence>
<organism evidence="7 8">
    <name type="scientific">Albula glossodonta</name>
    <name type="common">roundjaw bonefish</name>
    <dbReference type="NCBI Taxonomy" id="121402"/>
    <lineage>
        <taxon>Eukaryota</taxon>
        <taxon>Metazoa</taxon>
        <taxon>Chordata</taxon>
        <taxon>Craniata</taxon>
        <taxon>Vertebrata</taxon>
        <taxon>Euteleostomi</taxon>
        <taxon>Actinopterygii</taxon>
        <taxon>Neopterygii</taxon>
        <taxon>Teleostei</taxon>
        <taxon>Albuliformes</taxon>
        <taxon>Albulidae</taxon>
        <taxon>Albula</taxon>
    </lineage>
</organism>
<proteinExistence type="predicted"/>
<dbReference type="PROSITE" id="PS50229">
    <property type="entry name" value="WH1"/>
    <property type="match status" value="1"/>
</dbReference>
<evidence type="ECO:0000256" key="1">
    <source>
        <dbReference type="ARBA" id="ARBA00004245"/>
    </source>
</evidence>
<dbReference type="OrthoDB" id="8963340at2759"/>
<gene>
    <name evidence="7" type="ORF">JZ751_014723</name>
</gene>
<evidence type="ECO:0000256" key="3">
    <source>
        <dbReference type="ARBA" id="ARBA00022553"/>
    </source>
</evidence>
<dbReference type="GO" id="GO:0007015">
    <property type="term" value="P:actin filament organization"/>
    <property type="evidence" value="ECO:0007669"/>
    <property type="project" value="InterPro"/>
</dbReference>
<keyword evidence="4" id="KW-0206">Cytoskeleton</keyword>
<protein>
    <recommendedName>
        <fullName evidence="6">WH1 domain-containing protein</fullName>
    </recommendedName>
</protein>
<name>A0A8T2MWW9_9TELE</name>
<accession>A0A8T2MWW9</accession>
<evidence type="ECO:0000256" key="2">
    <source>
        <dbReference type="ARBA" id="ARBA00022490"/>
    </source>
</evidence>
<keyword evidence="8" id="KW-1185">Reference proteome</keyword>
<dbReference type="GO" id="GO:0005856">
    <property type="term" value="C:cytoskeleton"/>
    <property type="evidence" value="ECO:0007669"/>
    <property type="project" value="UniProtKB-SubCell"/>
</dbReference>
<dbReference type="Proteomes" id="UP000824540">
    <property type="component" value="Unassembled WGS sequence"/>
</dbReference>
<sequence length="406" mass="44997">MTHPSRSGSSGGLRVYSNLISSRENALLFNLLGPNCSAVETAVAQLYVAPIDPGDQEATWRCKDSGVVCLVKDCPLSSYFLRLFSVKRAKLLWEQELYMPFRYSAPRPYFHTFPADDCQAGLNFADEEEAERFHLAVKKQIERAQGAKNNSPGSRSQVTRAHTLGSSSCQFFRSKLNKPDIPLASNLSFESNASGDSEKGFDVNNLDPDLQKLFAKAGISKTDLEDKHICRIIYSIMERQGGLEAMETEVQSYHPQTLSKCRGDLTSLAQRKGPLPPLPTQSGVHSGKETPFELTQRNSTRDISQGAHRGSFHSMSFTNDTIPPPPSVTAPRLSPGHPLKSHHLSFHSNKGMLHKDRGCLSTAEHHDIIWEVRGAIKKRYNTLQPPGDKSNKFDESSSGGEWPQKS</sequence>
<keyword evidence="2" id="KW-0963">Cytoplasm</keyword>
<dbReference type="InterPro" id="IPR000697">
    <property type="entry name" value="WH1/EVH1_dom"/>
</dbReference>
<evidence type="ECO:0000259" key="6">
    <source>
        <dbReference type="PROSITE" id="PS50229"/>
    </source>
</evidence>
<dbReference type="InterPro" id="IPR033927">
    <property type="entry name" value="WASPfam_EVH1"/>
</dbReference>
<dbReference type="CDD" id="cd01205">
    <property type="entry name" value="EVH1_WASP-like"/>
    <property type="match status" value="1"/>
</dbReference>
<dbReference type="SUPFAM" id="SSF47912">
    <property type="entry name" value="Wiscott-Aldrich syndrome protein, WASP, C-terminal domain"/>
    <property type="match status" value="1"/>
</dbReference>
<dbReference type="InterPro" id="IPR011993">
    <property type="entry name" value="PH-like_dom_sf"/>
</dbReference>
<keyword evidence="3" id="KW-0597">Phosphoprotein</keyword>
<feature type="domain" description="WH1" evidence="6">
    <location>
        <begin position="31"/>
        <end position="144"/>
    </location>
</feature>
<evidence type="ECO:0000256" key="4">
    <source>
        <dbReference type="ARBA" id="ARBA00023212"/>
    </source>
</evidence>
<dbReference type="Gene3D" id="2.30.29.30">
    <property type="entry name" value="Pleckstrin-homology domain (PH domain)/Phosphotyrosine-binding domain (PTB)"/>
    <property type="match status" value="1"/>
</dbReference>